<dbReference type="SUPFAM" id="SSF88946">
    <property type="entry name" value="Sigma2 domain of RNA polymerase sigma factors"/>
    <property type="match status" value="1"/>
</dbReference>
<evidence type="ECO:0000256" key="3">
    <source>
        <dbReference type="ARBA" id="ARBA00023082"/>
    </source>
</evidence>
<dbReference type="InterPro" id="IPR007627">
    <property type="entry name" value="RNA_pol_sigma70_r2"/>
</dbReference>
<dbReference type="InterPro" id="IPR013325">
    <property type="entry name" value="RNA_pol_sigma_r2"/>
</dbReference>
<keyword evidence="3" id="KW-0731">Sigma factor</keyword>
<dbReference type="InterPro" id="IPR039425">
    <property type="entry name" value="RNA_pol_sigma-70-like"/>
</dbReference>
<evidence type="ECO:0000259" key="5">
    <source>
        <dbReference type="Pfam" id="PF04542"/>
    </source>
</evidence>
<keyword evidence="2" id="KW-0805">Transcription regulation</keyword>
<proteinExistence type="inferred from homology"/>
<comment type="caution">
    <text evidence="7">The sequence shown here is derived from an EMBL/GenBank/DDBJ whole genome shotgun (WGS) entry which is preliminary data.</text>
</comment>
<dbReference type="RefSeq" id="WP_188396319.1">
    <property type="nucleotide sequence ID" value="NZ_BMCG01000004.1"/>
</dbReference>
<dbReference type="NCBIfam" id="TIGR02937">
    <property type="entry name" value="sigma70-ECF"/>
    <property type="match status" value="1"/>
</dbReference>
<dbReference type="PANTHER" id="PTHR43133">
    <property type="entry name" value="RNA POLYMERASE ECF-TYPE SIGMA FACTO"/>
    <property type="match status" value="1"/>
</dbReference>
<dbReference type="GO" id="GO:0003677">
    <property type="term" value="F:DNA binding"/>
    <property type="evidence" value="ECO:0007669"/>
    <property type="project" value="InterPro"/>
</dbReference>
<evidence type="ECO:0000313" key="8">
    <source>
        <dbReference type="Proteomes" id="UP000620266"/>
    </source>
</evidence>
<dbReference type="EMBL" id="BMCG01000004">
    <property type="protein sequence ID" value="GGC12811.1"/>
    <property type="molecule type" value="Genomic_DNA"/>
</dbReference>
<sequence>MSSADSSRQHIRTLYIDHHNWLFGWLRRKLGCADNAADLAQDTFVRLMARPRQLDAEQDPRAYLTTIAHGLVVDHWRRQEIERAWLATLAAHPEAEAPSAEHQAIVLETLLEIDRLLASLPEKPRRAFLLAHLHDMAYADIAAELGVSERMVKKYMAQVMLHCLTSGAAFRAALA</sequence>
<dbReference type="InterPro" id="IPR014284">
    <property type="entry name" value="RNA_pol_sigma-70_dom"/>
</dbReference>
<dbReference type="Pfam" id="PF08281">
    <property type="entry name" value="Sigma70_r4_2"/>
    <property type="match status" value="1"/>
</dbReference>
<dbReference type="Pfam" id="PF04542">
    <property type="entry name" value="Sigma70_r2"/>
    <property type="match status" value="1"/>
</dbReference>
<evidence type="ECO:0000259" key="6">
    <source>
        <dbReference type="Pfam" id="PF08281"/>
    </source>
</evidence>
<evidence type="ECO:0000256" key="2">
    <source>
        <dbReference type="ARBA" id="ARBA00023015"/>
    </source>
</evidence>
<dbReference type="Gene3D" id="1.10.1740.10">
    <property type="match status" value="1"/>
</dbReference>
<dbReference type="InterPro" id="IPR013324">
    <property type="entry name" value="RNA_pol_sigma_r3/r4-like"/>
</dbReference>
<dbReference type="Gene3D" id="1.10.10.10">
    <property type="entry name" value="Winged helix-like DNA-binding domain superfamily/Winged helix DNA-binding domain"/>
    <property type="match status" value="1"/>
</dbReference>
<dbReference type="SUPFAM" id="SSF88659">
    <property type="entry name" value="Sigma3 and sigma4 domains of RNA polymerase sigma factors"/>
    <property type="match status" value="1"/>
</dbReference>
<dbReference type="PANTHER" id="PTHR43133:SF63">
    <property type="entry name" value="RNA POLYMERASE SIGMA FACTOR FECI-RELATED"/>
    <property type="match status" value="1"/>
</dbReference>
<dbReference type="AlphaFoldDB" id="A0A8J2ULT2"/>
<evidence type="ECO:0000256" key="1">
    <source>
        <dbReference type="ARBA" id="ARBA00010641"/>
    </source>
</evidence>
<dbReference type="Proteomes" id="UP000620266">
    <property type="component" value="Unassembled WGS sequence"/>
</dbReference>
<protein>
    <submittedName>
        <fullName evidence="7">ECF sigma factor FemI</fullName>
    </submittedName>
</protein>
<reference evidence="7" key="1">
    <citation type="journal article" date="2014" name="Int. J. Syst. Evol. Microbiol.">
        <title>Complete genome sequence of Corynebacterium casei LMG S-19264T (=DSM 44701T), isolated from a smear-ripened cheese.</title>
        <authorList>
            <consortium name="US DOE Joint Genome Institute (JGI-PGF)"/>
            <person name="Walter F."/>
            <person name="Albersmeier A."/>
            <person name="Kalinowski J."/>
            <person name="Ruckert C."/>
        </authorList>
    </citation>
    <scope>NUCLEOTIDE SEQUENCE</scope>
    <source>
        <strain evidence="7">CCM 7086</strain>
    </source>
</reference>
<feature type="domain" description="RNA polymerase sigma factor 70 region 4 type 2" evidence="6">
    <location>
        <begin position="111"/>
        <end position="163"/>
    </location>
</feature>
<accession>A0A8J2ULT2</accession>
<feature type="domain" description="RNA polymerase sigma-70 region 2" evidence="5">
    <location>
        <begin position="14"/>
        <end position="79"/>
    </location>
</feature>
<dbReference type="NCBIfam" id="NF009180">
    <property type="entry name" value="PRK12528.1"/>
    <property type="match status" value="1"/>
</dbReference>
<dbReference type="InterPro" id="IPR013249">
    <property type="entry name" value="RNA_pol_sigma70_r4_t2"/>
</dbReference>
<name>A0A8J2ULT2_9BURK</name>
<keyword evidence="8" id="KW-1185">Reference proteome</keyword>
<comment type="similarity">
    <text evidence="1">Belongs to the sigma-70 factor family. ECF subfamily.</text>
</comment>
<evidence type="ECO:0000313" key="7">
    <source>
        <dbReference type="EMBL" id="GGC12811.1"/>
    </source>
</evidence>
<dbReference type="GO" id="GO:0016987">
    <property type="term" value="F:sigma factor activity"/>
    <property type="evidence" value="ECO:0007669"/>
    <property type="project" value="UniProtKB-KW"/>
</dbReference>
<organism evidence="7 8">
    <name type="scientific">Oxalicibacterium flavum</name>
    <dbReference type="NCBI Taxonomy" id="179467"/>
    <lineage>
        <taxon>Bacteria</taxon>
        <taxon>Pseudomonadati</taxon>
        <taxon>Pseudomonadota</taxon>
        <taxon>Betaproteobacteria</taxon>
        <taxon>Burkholderiales</taxon>
        <taxon>Oxalobacteraceae</taxon>
        <taxon>Oxalicibacterium</taxon>
    </lineage>
</organism>
<keyword evidence="4" id="KW-0804">Transcription</keyword>
<dbReference type="InterPro" id="IPR036388">
    <property type="entry name" value="WH-like_DNA-bd_sf"/>
</dbReference>
<gene>
    <name evidence="7" type="primary">femI</name>
    <name evidence="7" type="ORF">GCM10007205_22170</name>
</gene>
<dbReference type="GO" id="GO:0006352">
    <property type="term" value="P:DNA-templated transcription initiation"/>
    <property type="evidence" value="ECO:0007669"/>
    <property type="project" value="InterPro"/>
</dbReference>
<evidence type="ECO:0000256" key="4">
    <source>
        <dbReference type="ARBA" id="ARBA00023163"/>
    </source>
</evidence>
<reference evidence="7" key="2">
    <citation type="submission" date="2020-09" db="EMBL/GenBank/DDBJ databases">
        <authorList>
            <person name="Sun Q."/>
            <person name="Sedlacek I."/>
        </authorList>
    </citation>
    <scope>NUCLEOTIDE SEQUENCE</scope>
    <source>
        <strain evidence="7">CCM 7086</strain>
    </source>
</reference>
<dbReference type="FunFam" id="1.10.1740.10:FF:000009">
    <property type="entry name" value="RNA polymerase sigma factor"/>
    <property type="match status" value="1"/>
</dbReference>